<reference evidence="2" key="1">
    <citation type="journal article" date="2019" name="Int. J. Syst. Evol. Microbiol.">
        <title>The Global Catalogue of Microorganisms (GCM) 10K type strain sequencing project: providing services to taxonomists for standard genome sequencing and annotation.</title>
        <authorList>
            <consortium name="The Broad Institute Genomics Platform"/>
            <consortium name="The Broad Institute Genome Sequencing Center for Infectious Disease"/>
            <person name="Wu L."/>
            <person name="Ma J."/>
        </authorList>
    </citation>
    <scope>NUCLEOTIDE SEQUENCE [LARGE SCALE GENOMIC DNA]</scope>
    <source>
        <strain evidence="2">CCUG 55328</strain>
    </source>
</reference>
<dbReference type="RefSeq" id="WP_380787988.1">
    <property type="nucleotide sequence ID" value="NZ_JBHTKR010000001.1"/>
</dbReference>
<gene>
    <name evidence="1" type="ORF">ACFQ3C_00140</name>
</gene>
<keyword evidence="2" id="KW-1185">Reference proteome</keyword>
<dbReference type="Pfam" id="PF19879">
    <property type="entry name" value="DUF6352"/>
    <property type="match status" value="1"/>
</dbReference>
<dbReference type="Proteomes" id="UP001597151">
    <property type="component" value="Unassembled WGS sequence"/>
</dbReference>
<dbReference type="EMBL" id="JBHTKR010000001">
    <property type="protein sequence ID" value="MFD1193075.1"/>
    <property type="molecule type" value="Genomic_DNA"/>
</dbReference>
<organism evidence="1 2">
    <name type="scientific">Seohaeicola saemankumensis</name>
    <dbReference type="NCBI Taxonomy" id="481181"/>
    <lineage>
        <taxon>Bacteria</taxon>
        <taxon>Pseudomonadati</taxon>
        <taxon>Pseudomonadota</taxon>
        <taxon>Alphaproteobacteria</taxon>
        <taxon>Rhodobacterales</taxon>
        <taxon>Roseobacteraceae</taxon>
        <taxon>Seohaeicola</taxon>
    </lineage>
</organism>
<protein>
    <submittedName>
        <fullName evidence="1">DUF6352 family protein</fullName>
    </submittedName>
</protein>
<evidence type="ECO:0000313" key="1">
    <source>
        <dbReference type="EMBL" id="MFD1193075.1"/>
    </source>
</evidence>
<comment type="caution">
    <text evidence="1">The sequence shown here is derived from an EMBL/GenBank/DDBJ whole genome shotgun (WGS) entry which is preliminary data.</text>
</comment>
<proteinExistence type="predicted"/>
<accession>A0ABW3T8T1</accession>
<sequence>MREFWVASGHHLTRLDATGRMQVTDELILAWLARPEIVPPADACAAERALHARLVATPRAQVSVMERANIKDPDARENWEFLLTLRDRLLAAGSIEAGYLGLVRDRVRLPHLFYDQLVQLILRNALEGCEDVHVLRAAEMFFRPQRAFLNDGALMLADDELVTELEGEIHSNPLFAMMNGGVDSLDVLKDENAWTYWSRSDAHTMVLPFGADPKARAGFARAVERFVHHLLGQPVSVTPLLTAHDVDLQWYVGLDQAGTEVGNALWKGETPQAALVGLFALTFDSSDGVLPQIGAHPVYLFVGLDSTNVIRFKPQNLVTGLPLPGEGMAGGLPAAMGRA</sequence>
<name>A0ABW3T8T1_9RHOB</name>
<dbReference type="InterPro" id="IPR045932">
    <property type="entry name" value="DUF6352"/>
</dbReference>
<evidence type="ECO:0000313" key="2">
    <source>
        <dbReference type="Proteomes" id="UP001597151"/>
    </source>
</evidence>